<dbReference type="EMBL" id="CP026538">
    <property type="protein sequence ID" value="QAZ67123.1"/>
    <property type="molecule type" value="Genomic_DNA"/>
</dbReference>
<dbReference type="PANTHER" id="PTHR48108">
    <property type="entry name" value="CBS DOMAIN-CONTAINING PROTEIN CBSX2, CHLOROPLASTIC"/>
    <property type="match status" value="1"/>
</dbReference>
<dbReference type="InterPro" id="IPR051462">
    <property type="entry name" value="CBS_domain-containing"/>
</dbReference>
<feature type="domain" description="CBS" evidence="4">
    <location>
        <begin position="199"/>
        <end position="256"/>
    </location>
</feature>
<name>A0A4P6HIX3_9BACT</name>
<evidence type="ECO:0000313" key="5">
    <source>
        <dbReference type="EMBL" id="QAZ67123.1"/>
    </source>
</evidence>
<evidence type="ECO:0000259" key="4">
    <source>
        <dbReference type="PROSITE" id="PS51371"/>
    </source>
</evidence>
<dbReference type="Gene3D" id="3.30.70.120">
    <property type="match status" value="1"/>
</dbReference>
<dbReference type="PROSITE" id="PS51371">
    <property type="entry name" value="CBS"/>
    <property type="match status" value="4"/>
</dbReference>
<evidence type="ECO:0000256" key="1">
    <source>
        <dbReference type="ARBA" id="ARBA00010554"/>
    </source>
</evidence>
<keyword evidence="6" id="KW-1185">Reference proteome</keyword>
<evidence type="ECO:0000256" key="2">
    <source>
        <dbReference type="ARBA" id="ARBA00022737"/>
    </source>
</evidence>
<gene>
    <name evidence="5" type="ORF">C3Y92_07730</name>
</gene>
<keyword evidence="2" id="KW-0677">Repeat</keyword>
<dbReference type="PANTHER" id="PTHR48108:SF26">
    <property type="entry name" value="CBS DOMAIN-CONTAINING PROTEIN DDB_G0289609"/>
    <property type="match status" value="1"/>
</dbReference>
<feature type="domain" description="CBS" evidence="4">
    <location>
        <begin position="359"/>
        <end position="413"/>
    </location>
</feature>
<dbReference type="CDD" id="cd02205">
    <property type="entry name" value="CBS_pair_SF"/>
    <property type="match status" value="1"/>
</dbReference>
<feature type="domain" description="CBS" evidence="4">
    <location>
        <begin position="275"/>
        <end position="337"/>
    </location>
</feature>
<evidence type="ECO:0000256" key="3">
    <source>
        <dbReference type="PROSITE-ProRule" id="PRU00703"/>
    </source>
</evidence>
<dbReference type="AlphaFoldDB" id="A0A4P6HIX3"/>
<dbReference type="InterPro" id="IPR015867">
    <property type="entry name" value="N-reg_PII/ATP_PRibTrfase_C"/>
</dbReference>
<dbReference type="Proteomes" id="UP000293296">
    <property type="component" value="Chromosome"/>
</dbReference>
<keyword evidence="3" id="KW-0129">CBS domain</keyword>
<protein>
    <recommendedName>
        <fullName evidence="4">CBS domain-containing protein</fullName>
    </recommendedName>
</protein>
<dbReference type="SUPFAM" id="SSF54631">
    <property type="entry name" value="CBS-domain pair"/>
    <property type="match status" value="2"/>
</dbReference>
<dbReference type="InterPro" id="IPR011322">
    <property type="entry name" value="N-reg_PII-like_a/b"/>
</dbReference>
<feature type="domain" description="CBS" evidence="4">
    <location>
        <begin position="116"/>
        <end position="174"/>
    </location>
</feature>
<dbReference type="CDD" id="cd04586">
    <property type="entry name" value="CBS_pair_BON_assoc"/>
    <property type="match status" value="1"/>
</dbReference>
<dbReference type="InterPro" id="IPR000644">
    <property type="entry name" value="CBS_dom"/>
</dbReference>
<proteinExistence type="inferred from homology"/>
<dbReference type="Pfam" id="PF00571">
    <property type="entry name" value="CBS"/>
    <property type="match status" value="4"/>
</dbReference>
<dbReference type="RefSeq" id="WP_129351388.1">
    <property type="nucleotide sequence ID" value="NZ_CP026538.1"/>
</dbReference>
<evidence type="ECO:0000313" key="6">
    <source>
        <dbReference type="Proteomes" id="UP000293296"/>
    </source>
</evidence>
<dbReference type="OrthoDB" id="9795599at2"/>
<dbReference type="Gene3D" id="3.10.580.10">
    <property type="entry name" value="CBS-domain"/>
    <property type="match status" value="2"/>
</dbReference>
<reference evidence="5 6" key="1">
    <citation type="submission" date="2018-02" db="EMBL/GenBank/DDBJ databases">
        <title>Genome sequence of Desulfovibrio carbinolicus DSM 3852.</title>
        <authorList>
            <person name="Wilbanks E."/>
            <person name="Skennerton C.T."/>
            <person name="Orphan V.J."/>
        </authorList>
    </citation>
    <scope>NUCLEOTIDE SEQUENCE [LARGE SCALE GENOMIC DNA]</scope>
    <source>
        <strain evidence="5 6">DSM 3852</strain>
    </source>
</reference>
<organism evidence="5 6">
    <name type="scientific">Solidesulfovibrio carbinolicus</name>
    <dbReference type="NCBI Taxonomy" id="296842"/>
    <lineage>
        <taxon>Bacteria</taxon>
        <taxon>Pseudomonadati</taxon>
        <taxon>Thermodesulfobacteriota</taxon>
        <taxon>Desulfovibrionia</taxon>
        <taxon>Desulfovibrionales</taxon>
        <taxon>Desulfovibrionaceae</taxon>
        <taxon>Solidesulfovibrio</taxon>
    </lineage>
</organism>
<sequence length="413" mass="43795">MSDWMEIDLVRVYCGESDRVDGRPAYELVVEEARRHGAAGATVFRGVLGFGAGSLVHTAKILRLSEDLPMVVEIADRPERIDALLPRIEKLAKGGVVTRQRMAALFRCPVRVRDVMAADVASVGPDTDLGEVVELLVARHVKAVPVVDAGRKVLGVVTGGDLLTRGGLSARLSLFGLLPADAREEAAAALSGHTAKEVMTAPAETVGERASLREASERMVKKGLKRLPVVDEAGELIGIVSRTDILRAAAKVPTASTEAMPRFTAGLMQQARDVLITDVPTAKPDEPLLDVAARLIASPLRRVVVLDAAGKVVGIVHDGDLLARCGPAKRPGILRALFGKKDDDEDAGVCSTGTAGEAMQTTVYSVAEDAALTDVLQKMIVHGVKRLVVTDDDGKLRGMVDREAVLRAIAGRA</sequence>
<dbReference type="Pfam" id="PF02641">
    <property type="entry name" value="DUF190"/>
    <property type="match status" value="1"/>
</dbReference>
<accession>A0A4P6HIX3</accession>
<dbReference type="SMART" id="SM00116">
    <property type="entry name" value="CBS"/>
    <property type="match status" value="4"/>
</dbReference>
<dbReference type="InterPro" id="IPR046342">
    <property type="entry name" value="CBS_dom_sf"/>
</dbReference>
<comment type="similarity">
    <text evidence="1">Belongs to the UPF0166 family.</text>
</comment>
<dbReference type="KEGG" id="dcb:C3Y92_07730"/>
<dbReference type="SUPFAM" id="SSF54913">
    <property type="entry name" value="GlnB-like"/>
    <property type="match status" value="1"/>
</dbReference>
<dbReference type="InterPro" id="IPR003793">
    <property type="entry name" value="UPF0166"/>
</dbReference>